<feature type="region of interest" description="Disordered" evidence="1">
    <location>
        <begin position="332"/>
        <end position="354"/>
    </location>
</feature>
<dbReference type="Proteomes" id="UP001165962">
    <property type="component" value="Unassembled WGS sequence"/>
</dbReference>
<gene>
    <name evidence="4" type="ORF">G9U52_09860</name>
</gene>
<keyword evidence="5" id="KW-1185">Reference proteome</keyword>
<sequence length="354" mass="37854">MKQYQWIRLAAVTAIVTLLSTGCSMLGTKEQSQPIDPPPTGAASVPIQPVSAQVAQNQSQIPNPNLSAITIYTKDSYGFIAPISIQVEKSLEVAKIALESMVDGAAASKSMPAGFIGIIPKGTTIKGINIVKDQKLAIVDFSKAFTDYNQQDERKIMEAIVWTLTGFPSVEKVQLRVEGKALKEMPQGGTPLDEPLTRAMGINLEKPEGVEYGQSTPVTLYFLGQNQDNYPYYIPVTRMVKRTDNLAKAVVEQLIVGPDGKKGLSAVMTPGTELKQVKNADGLITVDFSDKVLGPDKKAPGNALRAVVLSLTENAGVATKVQITVNGNAKVSSSDNQSYALPVGRPSVVNPSKL</sequence>
<feature type="domain" description="GerMN" evidence="3">
    <location>
        <begin position="94"/>
        <end position="186"/>
    </location>
</feature>
<evidence type="ECO:0000313" key="4">
    <source>
        <dbReference type="EMBL" id="NHN30139.1"/>
    </source>
</evidence>
<comment type="caution">
    <text evidence="4">The sequence shown here is derived from an EMBL/GenBank/DDBJ whole genome shotgun (WGS) entry which is preliminary data.</text>
</comment>
<feature type="signal peptide" evidence="2">
    <location>
        <begin position="1"/>
        <end position="26"/>
    </location>
</feature>
<proteinExistence type="predicted"/>
<dbReference type="RefSeq" id="WP_166148854.1">
    <property type="nucleotide sequence ID" value="NZ_JAAOIW010000003.1"/>
</dbReference>
<evidence type="ECO:0000256" key="2">
    <source>
        <dbReference type="SAM" id="SignalP"/>
    </source>
</evidence>
<name>A0ABX0J4S1_9BACL</name>
<feature type="domain" description="GerMN" evidence="3">
    <location>
        <begin position="247"/>
        <end position="334"/>
    </location>
</feature>
<dbReference type="InterPro" id="IPR019606">
    <property type="entry name" value="GerMN"/>
</dbReference>
<dbReference type="PROSITE" id="PS51257">
    <property type="entry name" value="PROKAR_LIPOPROTEIN"/>
    <property type="match status" value="1"/>
</dbReference>
<reference evidence="4" key="1">
    <citation type="submission" date="2020-03" db="EMBL/GenBank/DDBJ databases">
        <title>Draft sequencing of Paenibacilllus sp. S3N08.</title>
        <authorList>
            <person name="Kim D.-U."/>
        </authorList>
    </citation>
    <scope>NUCLEOTIDE SEQUENCE</scope>
    <source>
        <strain evidence="4">S3N08</strain>
    </source>
</reference>
<dbReference type="EMBL" id="JAAOIW010000003">
    <property type="protein sequence ID" value="NHN30139.1"/>
    <property type="molecule type" value="Genomic_DNA"/>
</dbReference>
<protein>
    <submittedName>
        <fullName evidence="4">Stage II sporulation protein</fullName>
    </submittedName>
</protein>
<accession>A0ABX0J4S1</accession>
<evidence type="ECO:0000259" key="3">
    <source>
        <dbReference type="SMART" id="SM00909"/>
    </source>
</evidence>
<dbReference type="Pfam" id="PF10646">
    <property type="entry name" value="Germane"/>
    <property type="match status" value="2"/>
</dbReference>
<feature type="chain" id="PRO_5045066917" evidence="2">
    <location>
        <begin position="27"/>
        <end position="354"/>
    </location>
</feature>
<evidence type="ECO:0000256" key="1">
    <source>
        <dbReference type="SAM" id="MobiDB-lite"/>
    </source>
</evidence>
<keyword evidence="2" id="KW-0732">Signal</keyword>
<evidence type="ECO:0000313" key="5">
    <source>
        <dbReference type="Proteomes" id="UP001165962"/>
    </source>
</evidence>
<organism evidence="4 5">
    <name type="scientific">Paenibacillus agricola</name>
    <dbReference type="NCBI Taxonomy" id="2716264"/>
    <lineage>
        <taxon>Bacteria</taxon>
        <taxon>Bacillati</taxon>
        <taxon>Bacillota</taxon>
        <taxon>Bacilli</taxon>
        <taxon>Bacillales</taxon>
        <taxon>Paenibacillaceae</taxon>
        <taxon>Paenibacillus</taxon>
    </lineage>
</organism>
<dbReference type="SMART" id="SM00909">
    <property type="entry name" value="Germane"/>
    <property type="match status" value="2"/>
</dbReference>